<evidence type="ECO:0000313" key="5">
    <source>
        <dbReference type="EMBL" id="RCW78288.1"/>
    </source>
</evidence>
<comment type="caution">
    <text evidence="5">The sequence shown here is derived from an EMBL/GenBank/DDBJ whole genome shotgun (WGS) entry which is preliminary data.</text>
</comment>
<dbReference type="InterPro" id="IPR006439">
    <property type="entry name" value="HAD-SF_hydro_IA"/>
</dbReference>
<evidence type="ECO:0000256" key="1">
    <source>
        <dbReference type="ARBA" id="ARBA00000830"/>
    </source>
</evidence>
<accession>A0A368YFR3</accession>
<dbReference type="Pfam" id="PF13419">
    <property type="entry name" value="HAD_2"/>
    <property type="match status" value="1"/>
</dbReference>
<proteinExistence type="inferred from homology"/>
<dbReference type="PANTHER" id="PTHR43434:SF1">
    <property type="entry name" value="PHOSPHOGLYCOLATE PHOSPHATASE"/>
    <property type="match status" value="1"/>
</dbReference>
<dbReference type="Proteomes" id="UP000253345">
    <property type="component" value="Unassembled WGS sequence"/>
</dbReference>
<dbReference type="InterPro" id="IPR023214">
    <property type="entry name" value="HAD_sf"/>
</dbReference>
<dbReference type="RefSeq" id="WP_114350861.1">
    <property type="nucleotide sequence ID" value="NZ_QPJL01000041.1"/>
</dbReference>
<protein>
    <recommendedName>
        <fullName evidence="4">phosphoglycolate phosphatase</fullName>
        <ecNumber evidence="4">3.1.3.18</ecNumber>
    </recommendedName>
</protein>
<dbReference type="PRINTS" id="PR00413">
    <property type="entry name" value="HADHALOGNASE"/>
</dbReference>
<comment type="catalytic activity">
    <reaction evidence="1">
        <text>2-phosphoglycolate + H2O = glycolate + phosphate</text>
        <dbReference type="Rhea" id="RHEA:14369"/>
        <dbReference type="ChEBI" id="CHEBI:15377"/>
        <dbReference type="ChEBI" id="CHEBI:29805"/>
        <dbReference type="ChEBI" id="CHEBI:43474"/>
        <dbReference type="ChEBI" id="CHEBI:58033"/>
        <dbReference type="EC" id="3.1.3.18"/>
    </reaction>
</comment>
<name>A0A368YFR3_9RHOB</name>
<dbReference type="Gene3D" id="1.10.150.240">
    <property type="entry name" value="Putative phosphatase, domain 2"/>
    <property type="match status" value="1"/>
</dbReference>
<dbReference type="InterPro" id="IPR023198">
    <property type="entry name" value="PGP-like_dom2"/>
</dbReference>
<dbReference type="InterPro" id="IPR041492">
    <property type="entry name" value="HAD_2"/>
</dbReference>
<dbReference type="InterPro" id="IPR036412">
    <property type="entry name" value="HAD-like_sf"/>
</dbReference>
<evidence type="ECO:0000313" key="6">
    <source>
        <dbReference type="Proteomes" id="UP000253345"/>
    </source>
</evidence>
<dbReference type="GO" id="GO:0008967">
    <property type="term" value="F:phosphoglycolate phosphatase activity"/>
    <property type="evidence" value="ECO:0007669"/>
    <property type="project" value="UniProtKB-EC"/>
</dbReference>
<dbReference type="EC" id="3.1.3.18" evidence="4"/>
<dbReference type="SFLD" id="SFLDG01129">
    <property type="entry name" value="C1.5:_HAD__Beta-PGM__Phosphata"/>
    <property type="match status" value="1"/>
</dbReference>
<comment type="pathway">
    <text evidence="2">Organic acid metabolism; glycolate biosynthesis; glycolate from 2-phosphoglycolate: step 1/1.</text>
</comment>
<dbReference type="SFLD" id="SFLDS00003">
    <property type="entry name" value="Haloacid_Dehalogenase"/>
    <property type="match status" value="1"/>
</dbReference>
<dbReference type="AlphaFoldDB" id="A0A368YFR3"/>
<dbReference type="OrthoDB" id="9793014at2"/>
<evidence type="ECO:0000256" key="3">
    <source>
        <dbReference type="ARBA" id="ARBA00006171"/>
    </source>
</evidence>
<dbReference type="SUPFAM" id="SSF56784">
    <property type="entry name" value="HAD-like"/>
    <property type="match status" value="1"/>
</dbReference>
<dbReference type="PANTHER" id="PTHR43434">
    <property type="entry name" value="PHOSPHOGLYCOLATE PHOSPHATASE"/>
    <property type="match status" value="1"/>
</dbReference>
<evidence type="ECO:0000256" key="4">
    <source>
        <dbReference type="ARBA" id="ARBA00013078"/>
    </source>
</evidence>
<keyword evidence="6" id="KW-1185">Reference proteome</keyword>
<reference evidence="5 6" key="1">
    <citation type="submission" date="2018-07" db="EMBL/GenBank/DDBJ databases">
        <title>Genomic Encyclopedia of Type Strains, Phase III (KMG-III): the genomes of soil and plant-associated and newly described type strains.</title>
        <authorList>
            <person name="Whitman W."/>
        </authorList>
    </citation>
    <scope>NUCLEOTIDE SEQUENCE [LARGE SCALE GENOMIC DNA]</scope>
    <source>
        <strain evidence="5 6">CECT 8525</strain>
    </source>
</reference>
<sequence>MPALSAIIFDLDGTLIDSAPDIAAALSAGFAANGWPALDPRHVERFTGKGPRRLITDLLDDLGIPYDNAAVERAFQVYLRAYLDDPAGRTRFYDHVLEDLQAMRAAGLRLGICTNKNNAVTRSVLDQLGLTGFFDAAIGADAVPACKPDAGHLLAVADAMGLAPGSWVYVGDTNIDRATAEAAGVPFYVVPWGSGPAVSVAPGHRLTRLGDLLQQGRNATAAG</sequence>
<dbReference type="GO" id="GO:0006281">
    <property type="term" value="P:DNA repair"/>
    <property type="evidence" value="ECO:0007669"/>
    <property type="project" value="TreeGrafter"/>
</dbReference>
<dbReference type="InterPro" id="IPR050155">
    <property type="entry name" value="HAD-like_hydrolase_sf"/>
</dbReference>
<dbReference type="NCBIfam" id="TIGR01549">
    <property type="entry name" value="HAD-SF-IA-v1"/>
    <property type="match status" value="1"/>
</dbReference>
<dbReference type="EMBL" id="QPJL01000041">
    <property type="protein sequence ID" value="RCW78288.1"/>
    <property type="molecule type" value="Genomic_DNA"/>
</dbReference>
<comment type="similarity">
    <text evidence="3">Belongs to the HAD-like hydrolase superfamily. CbbY/CbbZ/Gph/YieH family.</text>
</comment>
<dbReference type="Gene3D" id="3.40.50.1000">
    <property type="entry name" value="HAD superfamily/HAD-like"/>
    <property type="match status" value="1"/>
</dbReference>
<organism evidence="5 6">
    <name type="scientific">Paracoccus lutimaris</name>
    <dbReference type="NCBI Taxonomy" id="1490030"/>
    <lineage>
        <taxon>Bacteria</taxon>
        <taxon>Pseudomonadati</taxon>
        <taxon>Pseudomonadota</taxon>
        <taxon>Alphaproteobacteria</taxon>
        <taxon>Rhodobacterales</taxon>
        <taxon>Paracoccaceae</taxon>
        <taxon>Paracoccus</taxon>
    </lineage>
</organism>
<dbReference type="GO" id="GO:0005829">
    <property type="term" value="C:cytosol"/>
    <property type="evidence" value="ECO:0007669"/>
    <property type="project" value="TreeGrafter"/>
</dbReference>
<gene>
    <name evidence="5" type="ORF">DFP89_1417</name>
</gene>
<evidence type="ECO:0000256" key="2">
    <source>
        <dbReference type="ARBA" id="ARBA00004818"/>
    </source>
</evidence>